<evidence type="ECO:0000313" key="2">
    <source>
        <dbReference type="Proteomes" id="UP000561459"/>
    </source>
</evidence>
<proteinExistence type="predicted"/>
<organism evidence="1 2">
    <name type="scientific">Novosphingobium fluoreni</name>
    <dbReference type="NCBI Taxonomy" id="1391222"/>
    <lineage>
        <taxon>Bacteria</taxon>
        <taxon>Pseudomonadati</taxon>
        <taxon>Pseudomonadota</taxon>
        <taxon>Alphaproteobacteria</taxon>
        <taxon>Sphingomonadales</taxon>
        <taxon>Sphingomonadaceae</taxon>
        <taxon>Novosphingobium</taxon>
    </lineage>
</organism>
<name>A0A7W6FYD1_9SPHN</name>
<keyword evidence="2" id="KW-1185">Reference proteome</keyword>
<dbReference type="Proteomes" id="UP000561459">
    <property type="component" value="Unassembled WGS sequence"/>
</dbReference>
<gene>
    <name evidence="1" type="ORF">GGR39_001595</name>
</gene>
<evidence type="ECO:0000313" key="1">
    <source>
        <dbReference type="EMBL" id="MBB3939945.1"/>
    </source>
</evidence>
<accession>A0A7W6FYD1</accession>
<dbReference type="EMBL" id="JACIDY010000003">
    <property type="protein sequence ID" value="MBB3939945.1"/>
    <property type="molecule type" value="Genomic_DNA"/>
</dbReference>
<protein>
    <submittedName>
        <fullName evidence="1">Uncharacterized protein</fullName>
    </submittedName>
</protein>
<comment type="caution">
    <text evidence="1">The sequence shown here is derived from an EMBL/GenBank/DDBJ whole genome shotgun (WGS) entry which is preliminary data.</text>
</comment>
<dbReference type="AlphaFoldDB" id="A0A7W6FYD1"/>
<reference evidence="1 2" key="1">
    <citation type="submission" date="2020-08" db="EMBL/GenBank/DDBJ databases">
        <title>Genomic Encyclopedia of Type Strains, Phase IV (KMG-IV): sequencing the most valuable type-strain genomes for metagenomic binning, comparative biology and taxonomic classification.</title>
        <authorList>
            <person name="Goeker M."/>
        </authorList>
    </citation>
    <scope>NUCLEOTIDE SEQUENCE [LARGE SCALE GENOMIC DNA]</scope>
    <source>
        <strain evidence="1 2">DSM 27568</strain>
    </source>
</reference>
<sequence length="96" mass="10439">MVRTLQFTTVGALSECFRLQRIMAAAHAPAGRGGFSFRDSHFGTCSKTFEWLSQKGRRDLKAGGFREGAPITDFALVASRSRSDHAGNITGECLQS</sequence>